<dbReference type="InterPro" id="IPR000626">
    <property type="entry name" value="Ubiquitin-like_dom"/>
</dbReference>
<protein>
    <submittedName>
        <fullName evidence="2">BAG family molecular chaperone regulator 1-like protein</fullName>
    </submittedName>
</protein>
<gene>
    <name evidence="2" type="ORF">CKAN_02636800</name>
</gene>
<dbReference type="Pfam" id="PF00240">
    <property type="entry name" value="ubiquitin"/>
    <property type="match status" value="1"/>
</dbReference>
<comment type="caution">
    <text evidence="2">The sequence shown here is derived from an EMBL/GenBank/DDBJ whole genome shotgun (WGS) entry which is preliminary data.</text>
</comment>
<dbReference type="PROSITE" id="PS50053">
    <property type="entry name" value="UBIQUITIN_2"/>
    <property type="match status" value="1"/>
</dbReference>
<keyword evidence="3" id="KW-1185">Reference proteome</keyword>
<sequence>MARLLQHPLFRGNMIRLKSRSLCKTNSNASCGGGGGGDEKGCGGGIASEIKWELRPGGMLVQKRENGATVGEGMITVRVSTVSHWHDISIEATSTFGELKMILSMVTSLEPKAQRLLFRGKEREDADFLHMVGVKHMDKVLLLEDPANKERKLNALARNQAIGNPCYTISV</sequence>
<organism evidence="2 3">
    <name type="scientific">Cinnamomum micranthum f. kanehirae</name>
    <dbReference type="NCBI Taxonomy" id="337451"/>
    <lineage>
        <taxon>Eukaryota</taxon>
        <taxon>Viridiplantae</taxon>
        <taxon>Streptophyta</taxon>
        <taxon>Embryophyta</taxon>
        <taxon>Tracheophyta</taxon>
        <taxon>Spermatophyta</taxon>
        <taxon>Magnoliopsida</taxon>
        <taxon>Magnoliidae</taxon>
        <taxon>Laurales</taxon>
        <taxon>Lauraceae</taxon>
        <taxon>Cinnamomum</taxon>
    </lineage>
</organism>
<accession>A0A443Q1R9</accession>
<dbReference type="Proteomes" id="UP000283530">
    <property type="component" value="Unassembled WGS sequence"/>
</dbReference>
<evidence type="ECO:0000313" key="3">
    <source>
        <dbReference type="Proteomes" id="UP000283530"/>
    </source>
</evidence>
<name>A0A443Q1R9_9MAGN</name>
<dbReference type="AlphaFoldDB" id="A0A443Q1R9"/>
<feature type="domain" description="Ubiquitin-like" evidence="1">
    <location>
        <begin position="75"/>
        <end position="143"/>
    </location>
</feature>
<reference evidence="2 3" key="1">
    <citation type="journal article" date="2019" name="Nat. Plants">
        <title>Stout camphor tree genome fills gaps in understanding of flowering plant genome evolution.</title>
        <authorList>
            <person name="Chaw S.M."/>
            <person name="Liu Y.C."/>
            <person name="Wu Y.W."/>
            <person name="Wang H.Y."/>
            <person name="Lin C.I."/>
            <person name="Wu C.S."/>
            <person name="Ke H.M."/>
            <person name="Chang L.Y."/>
            <person name="Hsu C.Y."/>
            <person name="Yang H.T."/>
            <person name="Sudianto E."/>
            <person name="Hsu M.H."/>
            <person name="Wu K.P."/>
            <person name="Wang L.N."/>
            <person name="Leebens-Mack J.H."/>
            <person name="Tsai I.J."/>
        </authorList>
    </citation>
    <scope>NUCLEOTIDE SEQUENCE [LARGE SCALE GENOMIC DNA]</scope>
    <source>
        <strain evidence="3">cv. Chaw 1501</strain>
        <tissue evidence="2">Young leaves</tissue>
    </source>
</reference>
<dbReference type="EMBL" id="QPKB01000012">
    <property type="protein sequence ID" value="RWR96963.1"/>
    <property type="molecule type" value="Genomic_DNA"/>
</dbReference>
<proteinExistence type="predicted"/>
<evidence type="ECO:0000313" key="2">
    <source>
        <dbReference type="EMBL" id="RWR96963.1"/>
    </source>
</evidence>
<dbReference type="OrthoDB" id="428577at2759"/>
<dbReference type="PANTHER" id="PTHR47376">
    <property type="entry name" value="OS02G0597700 PROTEIN"/>
    <property type="match status" value="1"/>
</dbReference>
<evidence type="ECO:0000259" key="1">
    <source>
        <dbReference type="PROSITE" id="PS50053"/>
    </source>
</evidence>
<dbReference type="Gene3D" id="3.10.20.90">
    <property type="entry name" value="Phosphatidylinositol 3-kinase Catalytic Subunit, Chain A, domain 1"/>
    <property type="match status" value="1"/>
</dbReference>
<dbReference type="SUPFAM" id="SSF54236">
    <property type="entry name" value="Ubiquitin-like"/>
    <property type="match status" value="1"/>
</dbReference>
<dbReference type="InterPro" id="IPR029071">
    <property type="entry name" value="Ubiquitin-like_domsf"/>
</dbReference>